<evidence type="ECO:0000313" key="6">
    <source>
        <dbReference type="Proteomes" id="UP001155380"/>
    </source>
</evidence>
<reference evidence="4 5" key="1">
    <citation type="submission" date="2022-06" db="EMBL/GenBank/DDBJ databases">
        <authorList>
            <person name="Sun Q."/>
        </authorList>
    </citation>
    <scope>NUCLEOTIDE SEQUENCE</scope>
    <source>
        <strain evidence="4">S101</strain>
        <strain evidence="3 5">S153</strain>
    </source>
</reference>
<accession>A0AAJ1C135</accession>
<feature type="region of interest" description="Disordered" evidence="1">
    <location>
        <begin position="80"/>
        <end position="102"/>
    </location>
</feature>
<evidence type="ECO:0000256" key="1">
    <source>
        <dbReference type="SAM" id="MobiDB-lite"/>
    </source>
</evidence>
<feature type="region of interest" description="Disordered" evidence="1">
    <location>
        <begin position="28"/>
        <end position="49"/>
    </location>
</feature>
<dbReference type="AlphaFoldDB" id="A0AAJ1C135"/>
<keyword evidence="2" id="KW-0732">Signal</keyword>
<dbReference type="RefSeq" id="WP_250913742.1">
    <property type="nucleotide sequence ID" value="NZ_JAMQAY010000020.1"/>
</dbReference>
<gene>
    <name evidence="3" type="ORF">NBH20_24540</name>
    <name evidence="4" type="ORF">NBH21_24225</name>
</gene>
<protein>
    <submittedName>
        <fullName evidence="4">Uncharacterized protein</fullName>
    </submittedName>
</protein>
<name>A0AAJ1C135_9HYPH</name>
<feature type="chain" id="PRO_5042498431" evidence="2">
    <location>
        <begin position="25"/>
        <end position="102"/>
    </location>
</feature>
<evidence type="ECO:0000313" key="5">
    <source>
        <dbReference type="Proteomes" id="UP001155079"/>
    </source>
</evidence>
<dbReference type="EMBL" id="JAMXLX010000012">
    <property type="protein sequence ID" value="MCO5959878.1"/>
    <property type="molecule type" value="Genomic_DNA"/>
</dbReference>
<sequence length="102" mass="9809">MRKPIAAGLFAGILALLSVVEANAFTRNGSISTPRGTASVSASGGCGGGTCSRSVQRTGPYGGSFSRSGSVSCNATTGVCAGSSTVTGSNGGTVTRSGSISR</sequence>
<proteinExistence type="predicted"/>
<dbReference type="Proteomes" id="UP001155079">
    <property type="component" value="Unassembled WGS sequence"/>
</dbReference>
<dbReference type="EMBL" id="JAMQAY010000020">
    <property type="protein sequence ID" value="MCM2404350.1"/>
    <property type="molecule type" value="Genomic_DNA"/>
</dbReference>
<evidence type="ECO:0000313" key="4">
    <source>
        <dbReference type="EMBL" id="MCO5959878.1"/>
    </source>
</evidence>
<feature type="signal peptide" evidence="2">
    <location>
        <begin position="1"/>
        <end position="24"/>
    </location>
</feature>
<keyword evidence="5" id="KW-1185">Reference proteome</keyword>
<feature type="compositionally biased region" description="Low complexity" evidence="1">
    <location>
        <begin position="82"/>
        <end position="102"/>
    </location>
</feature>
<evidence type="ECO:0000313" key="3">
    <source>
        <dbReference type="EMBL" id="MCM2404350.1"/>
    </source>
</evidence>
<organism evidence="4 6">
    <name type="scientific">Ciceribacter sichuanensis</name>
    <dbReference type="NCBI Taxonomy" id="2949647"/>
    <lineage>
        <taxon>Bacteria</taxon>
        <taxon>Pseudomonadati</taxon>
        <taxon>Pseudomonadota</taxon>
        <taxon>Alphaproteobacteria</taxon>
        <taxon>Hyphomicrobiales</taxon>
        <taxon>Rhizobiaceae</taxon>
        <taxon>Ciceribacter</taxon>
    </lineage>
</organism>
<dbReference type="Proteomes" id="UP001155380">
    <property type="component" value="Unassembled WGS sequence"/>
</dbReference>
<comment type="caution">
    <text evidence="4">The sequence shown here is derived from an EMBL/GenBank/DDBJ whole genome shotgun (WGS) entry which is preliminary data.</text>
</comment>
<evidence type="ECO:0000256" key="2">
    <source>
        <dbReference type="SAM" id="SignalP"/>
    </source>
</evidence>